<name>A0AAE1JPS1_9FABA</name>
<dbReference type="PANTHER" id="PTHR37252">
    <property type="entry name" value="POLYADENYLATE-BINDING PROTEIN-INTERACTING PROTEIN 6"/>
    <property type="match status" value="1"/>
</dbReference>
<accession>A0AAE1JPS1</accession>
<protein>
    <recommendedName>
        <fullName evidence="4">CUE domain-containing protein</fullName>
    </recommendedName>
</protein>
<evidence type="ECO:0000313" key="2">
    <source>
        <dbReference type="EMBL" id="KAK4274386.1"/>
    </source>
</evidence>
<dbReference type="AlphaFoldDB" id="A0AAE1JPS1"/>
<comment type="caution">
    <text evidence="2">The sequence shown here is derived from an EMBL/GenBank/DDBJ whole genome shotgun (WGS) entry which is preliminary data.</text>
</comment>
<proteinExistence type="predicted"/>
<evidence type="ECO:0000256" key="1">
    <source>
        <dbReference type="SAM" id="MobiDB-lite"/>
    </source>
</evidence>
<dbReference type="Proteomes" id="UP001293593">
    <property type="component" value="Unassembled WGS sequence"/>
</dbReference>
<dbReference type="PANTHER" id="PTHR37252:SF3">
    <property type="entry name" value="POLYADENYLATE-BINDING PROTEIN-INTERACTING PROTEIN 6"/>
    <property type="match status" value="1"/>
</dbReference>
<sequence>MKPRGSSLNPYAASYTPVARREGNGGTSVAYNDYKSYEGSVGFQTPKRTTQDQHSLRLNTHASQKLSTSQACHVKSQPESSSSGSAVQGAVQMIDKRLLDEDSDMDLEYLRMTFPDISDESLFDVYMVNGRDLDAAIDMLSLLEYDVVQSSESLPETLDIGDVSESGNFADSASLKMKKAAGEASSSSCPSAPASVS</sequence>
<evidence type="ECO:0000313" key="3">
    <source>
        <dbReference type="Proteomes" id="UP001293593"/>
    </source>
</evidence>
<keyword evidence="3" id="KW-1185">Reference proteome</keyword>
<reference evidence="2" key="1">
    <citation type="submission" date="2023-10" db="EMBL/GenBank/DDBJ databases">
        <title>Chromosome-level genome of the transformable northern wattle, Acacia crassicarpa.</title>
        <authorList>
            <person name="Massaro I."/>
            <person name="Sinha N.R."/>
            <person name="Poethig S."/>
            <person name="Leichty A.R."/>
        </authorList>
    </citation>
    <scope>NUCLEOTIDE SEQUENCE</scope>
    <source>
        <strain evidence="2">Acra3RX</strain>
        <tissue evidence="2">Leaf</tissue>
    </source>
</reference>
<dbReference type="EMBL" id="JAWXYG010000004">
    <property type="protein sequence ID" value="KAK4274386.1"/>
    <property type="molecule type" value="Genomic_DNA"/>
</dbReference>
<feature type="region of interest" description="Disordered" evidence="1">
    <location>
        <begin position="67"/>
        <end position="87"/>
    </location>
</feature>
<dbReference type="InterPro" id="IPR038981">
    <property type="entry name" value="CID5/CID6"/>
</dbReference>
<gene>
    <name evidence="2" type="ORF">QN277_017614</name>
</gene>
<organism evidence="2 3">
    <name type="scientific">Acacia crassicarpa</name>
    <name type="common">northern wattle</name>
    <dbReference type="NCBI Taxonomy" id="499986"/>
    <lineage>
        <taxon>Eukaryota</taxon>
        <taxon>Viridiplantae</taxon>
        <taxon>Streptophyta</taxon>
        <taxon>Embryophyta</taxon>
        <taxon>Tracheophyta</taxon>
        <taxon>Spermatophyta</taxon>
        <taxon>Magnoliopsida</taxon>
        <taxon>eudicotyledons</taxon>
        <taxon>Gunneridae</taxon>
        <taxon>Pentapetalae</taxon>
        <taxon>rosids</taxon>
        <taxon>fabids</taxon>
        <taxon>Fabales</taxon>
        <taxon>Fabaceae</taxon>
        <taxon>Caesalpinioideae</taxon>
        <taxon>mimosoid clade</taxon>
        <taxon>Acacieae</taxon>
        <taxon>Acacia</taxon>
    </lineage>
</organism>
<evidence type="ECO:0008006" key="4">
    <source>
        <dbReference type="Google" id="ProtNLM"/>
    </source>
</evidence>